<sequence length="182" mass="21699">MVISFTITNIISLNSFNTTNKMLYTFEYTNQMEDILIPSKKHTLKLTFAEAFHPSKLNIRADHWYFTYKLSLLDNSLEFGKWFTGRFWKLKGDDIIVFEEYFNENFDAKPIEYDNDVALQLFLIDFQRNATARFSHFQGGQFEVLELTEDDRIIYQKKLHYQTSEFEVNLDSLKFESFDSII</sequence>
<gene>
    <name evidence="1" type="ordered locus">Fleli_2426</name>
</gene>
<evidence type="ECO:0000313" key="2">
    <source>
        <dbReference type="Proteomes" id="UP000006054"/>
    </source>
</evidence>
<reference evidence="2" key="1">
    <citation type="submission" date="2012-06" db="EMBL/GenBank/DDBJ databases">
        <title>The complete genome of Flexibacter litoralis DSM 6794.</title>
        <authorList>
            <person name="Lucas S."/>
            <person name="Copeland A."/>
            <person name="Lapidus A."/>
            <person name="Glavina del Rio T."/>
            <person name="Dalin E."/>
            <person name="Tice H."/>
            <person name="Bruce D."/>
            <person name="Goodwin L."/>
            <person name="Pitluck S."/>
            <person name="Peters L."/>
            <person name="Ovchinnikova G."/>
            <person name="Lu M."/>
            <person name="Kyrpides N."/>
            <person name="Mavromatis K."/>
            <person name="Ivanova N."/>
            <person name="Brettin T."/>
            <person name="Detter J.C."/>
            <person name="Han C."/>
            <person name="Larimer F."/>
            <person name="Land M."/>
            <person name="Hauser L."/>
            <person name="Markowitz V."/>
            <person name="Cheng J.-F."/>
            <person name="Hugenholtz P."/>
            <person name="Woyke T."/>
            <person name="Wu D."/>
            <person name="Spring S."/>
            <person name="Lang E."/>
            <person name="Kopitz M."/>
            <person name="Brambilla E."/>
            <person name="Klenk H.-P."/>
            <person name="Eisen J.A."/>
        </authorList>
    </citation>
    <scope>NUCLEOTIDE SEQUENCE [LARGE SCALE GENOMIC DNA]</scope>
    <source>
        <strain evidence="2">ATCC 23117 / DSM 6794 / NBRC 15988 / NCIMB 1366 / Sio-4</strain>
    </source>
</reference>
<accession>I4ALF8</accession>
<dbReference type="AlphaFoldDB" id="I4ALF8"/>
<dbReference type="Proteomes" id="UP000006054">
    <property type="component" value="Chromosome"/>
</dbReference>
<protein>
    <submittedName>
        <fullName evidence="1">Uncharacterized protein</fullName>
    </submittedName>
</protein>
<dbReference type="HOGENOM" id="CLU_1479986_0_0_10"/>
<proteinExistence type="predicted"/>
<evidence type="ECO:0000313" key="1">
    <source>
        <dbReference type="EMBL" id="AFM04793.1"/>
    </source>
</evidence>
<name>I4ALF8_BERLS</name>
<dbReference type="EMBL" id="CP003345">
    <property type="protein sequence ID" value="AFM04793.1"/>
    <property type="molecule type" value="Genomic_DNA"/>
</dbReference>
<dbReference type="KEGG" id="fli:Fleli_2426"/>
<dbReference type="STRING" id="880071.Fleli_2426"/>
<organism evidence="1 2">
    <name type="scientific">Bernardetia litoralis (strain ATCC 23117 / DSM 6794 / NBRC 15988 / NCIMB 1366 / Fx l1 / Sio-4)</name>
    <name type="common">Flexibacter litoralis</name>
    <dbReference type="NCBI Taxonomy" id="880071"/>
    <lineage>
        <taxon>Bacteria</taxon>
        <taxon>Pseudomonadati</taxon>
        <taxon>Bacteroidota</taxon>
        <taxon>Cytophagia</taxon>
        <taxon>Cytophagales</taxon>
        <taxon>Bernardetiaceae</taxon>
        <taxon>Bernardetia</taxon>
    </lineage>
</organism>
<dbReference type="PATRIC" id="fig|880071.3.peg.2412"/>
<keyword evidence="2" id="KW-1185">Reference proteome</keyword>
<dbReference type="eggNOG" id="ENOG502ZU4N">
    <property type="taxonomic scope" value="Bacteria"/>
</dbReference>